<evidence type="ECO:0000313" key="2">
    <source>
        <dbReference type="Proteomes" id="UP001202248"/>
    </source>
</evidence>
<organism evidence="1 2">
    <name type="scientific">Niabella ginsengisoli</name>
    <dbReference type="NCBI Taxonomy" id="522298"/>
    <lineage>
        <taxon>Bacteria</taxon>
        <taxon>Pseudomonadati</taxon>
        <taxon>Bacteroidota</taxon>
        <taxon>Chitinophagia</taxon>
        <taxon>Chitinophagales</taxon>
        <taxon>Chitinophagaceae</taxon>
        <taxon>Niabella</taxon>
    </lineage>
</organism>
<accession>A0ABS9SM12</accession>
<evidence type="ECO:0000313" key="1">
    <source>
        <dbReference type="EMBL" id="MCH5599409.1"/>
    </source>
</evidence>
<protein>
    <submittedName>
        <fullName evidence="1">Uncharacterized protein</fullName>
    </submittedName>
</protein>
<dbReference type="EMBL" id="JAKWBL010000003">
    <property type="protein sequence ID" value="MCH5599409.1"/>
    <property type="molecule type" value="Genomic_DNA"/>
</dbReference>
<dbReference type="Proteomes" id="UP001202248">
    <property type="component" value="Unassembled WGS sequence"/>
</dbReference>
<reference evidence="1 2" key="1">
    <citation type="submission" date="2022-02" db="EMBL/GenBank/DDBJ databases">
        <authorList>
            <person name="Min J."/>
        </authorList>
    </citation>
    <scope>NUCLEOTIDE SEQUENCE [LARGE SCALE GENOMIC DNA]</scope>
    <source>
        <strain evidence="1 2">GR10-1</strain>
    </source>
</reference>
<comment type="caution">
    <text evidence="1">The sequence shown here is derived from an EMBL/GenBank/DDBJ whole genome shotgun (WGS) entry which is preliminary data.</text>
</comment>
<gene>
    <name evidence="1" type="ORF">MKP09_16570</name>
</gene>
<sequence length="72" mass="8191">MRNALTNNPRNLSGGDLPSEFPIRFTGDAIQYLSGSVLINLNDWQWHEEVINGQKHCIITDRLSSEMQYPMG</sequence>
<keyword evidence="2" id="KW-1185">Reference proteome</keyword>
<name>A0ABS9SM12_9BACT</name>
<proteinExistence type="predicted"/>
<dbReference type="RefSeq" id="WP_240831300.1">
    <property type="nucleotide sequence ID" value="NZ_JAKWBL010000003.1"/>
</dbReference>